<protein>
    <submittedName>
        <fullName evidence="2">Gamma-glutamylcyclotransferase</fullName>
    </submittedName>
</protein>
<feature type="domain" description="Gamma-glutamylcyclotransferase AIG2-like" evidence="1">
    <location>
        <begin position="5"/>
        <end position="127"/>
    </location>
</feature>
<gene>
    <name evidence="2" type="ORF">ACFQZX_08765</name>
</gene>
<comment type="caution">
    <text evidence="2">The sequence shown here is derived from an EMBL/GenBank/DDBJ whole genome shotgun (WGS) entry which is preliminary data.</text>
</comment>
<evidence type="ECO:0000259" key="1">
    <source>
        <dbReference type="Pfam" id="PF06094"/>
    </source>
</evidence>
<dbReference type="CDD" id="cd06661">
    <property type="entry name" value="GGCT_like"/>
    <property type="match status" value="1"/>
</dbReference>
<dbReference type="Gene3D" id="3.10.490.10">
    <property type="entry name" value="Gamma-glutamyl cyclotransferase-like"/>
    <property type="match status" value="1"/>
</dbReference>
<evidence type="ECO:0000313" key="3">
    <source>
        <dbReference type="Proteomes" id="UP001597010"/>
    </source>
</evidence>
<dbReference type="InterPro" id="IPR036568">
    <property type="entry name" value="GGCT-like_sf"/>
</dbReference>
<dbReference type="RefSeq" id="WP_377113894.1">
    <property type="nucleotide sequence ID" value="NZ_JBHTHZ010000005.1"/>
</dbReference>
<accession>A0ABW3AS20</accession>
<dbReference type="SUPFAM" id="SSF110857">
    <property type="entry name" value="Gamma-glutamyl cyclotransferase-like"/>
    <property type="match status" value="1"/>
</dbReference>
<dbReference type="EMBL" id="JBHTHZ010000005">
    <property type="protein sequence ID" value="MFD0793707.1"/>
    <property type="molecule type" value="Genomic_DNA"/>
</dbReference>
<proteinExistence type="predicted"/>
<sequence length="143" mass="16089">MTSLLFVYGTLLQTDNDFAAYLRANCTFVSTGKINGELYDLGDYPGLVLTDLPDEFVYGSIYKMDNVDGVLKQLDWYEGVGPNEEQPNLYIRQKVIVNSADGDAAEAWVYIYNRSIANLYKITDGDYINYLNKKSPNLNKAGD</sequence>
<dbReference type="Pfam" id="PF06094">
    <property type="entry name" value="GGACT"/>
    <property type="match status" value="1"/>
</dbReference>
<reference evidence="3" key="1">
    <citation type="journal article" date="2019" name="Int. J. Syst. Evol. Microbiol.">
        <title>The Global Catalogue of Microorganisms (GCM) 10K type strain sequencing project: providing services to taxonomists for standard genome sequencing and annotation.</title>
        <authorList>
            <consortium name="The Broad Institute Genomics Platform"/>
            <consortium name="The Broad Institute Genome Sequencing Center for Infectious Disease"/>
            <person name="Wu L."/>
            <person name="Ma J."/>
        </authorList>
    </citation>
    <scope>NUCLEOTIDE SEQUENCE [LARGE SCALE GENOMIC DNA]</scope>
    <source>
        <strain evidence="3">CCUG 61484</strain>
    </source>
</reference>
<name>A0ABW3AS20_9SPHI</name>
<organism evidence="2 3">
    <name type="scientific">Mucilaginibacter litoreus</name>
    <dbReference type="NCBI Taxonomy" id="1048221"/>
    <lineage>
        <taxon>Bacteria</taxon>
        <taxon>Pseudomonadati</taxon>
        <taxon>Bacteroidota</taxon>
        <taxon>Sphingobacteriia</taxon>
        <taxon>Sphingobacteriales</taxon>
        <taxon>Sphingobacteriaceae</taxon>
        <taxon>Mucilaginibacter</taxon>
    </lineage>
</organism>
<dbReference type="InterPro" id="IPR009288">
    <property type="entry name" value="AIG2-like_dom"/>
</dbReference>
<keyword evidence="3" id="KW-1185">Reference proteome</keyword>
<dbReference type="InterPro" id="IPR013024">
    <property type="entry name" value="GGCT-like"/>
</dbReference>
<dbReference type="Proteomes" id="UP001597010">
    <property type="component" value="Unassembled WGS sequence"/>
</dbReference>
<evidence type="ECO:0000313" key="2">
    <source>
        <dbReference type="EMBL" id="MFD0793707.1"/>
    </source>
</evidence>